<sequence length="279" mass="29968">MTRQTIDHPGPSVGPRWEGVEISASAIELALNPAKDFQTALFSALDHASIEGAVLFAESIPCDALCFVMPAAAADTRHAAWYSVKQKLTASPMIKTAVLLIGHENGKRFIHCHGRWRETAGNDRIGHLLANQTHLAAPTTLLGWAIEGGSFDRVADAETSFELFKPVATHSTASANGLLLRIAPNEDLITTIENVCARYGIEHGTIHGLGSIVGAQFSDGRNMTSYATELMIDEGRIENGRASLDISIVGMDGNHMSGWLVPDKNAVCVTAELFILRQG</sequence>
<feature type="domain" description="PPC" evidence="1">
    <location>
        <begin position="179"/>
        <end position="276"/>
    </location>
</feature>
<dbReference type="InterPro" id="IPR005175">
    <property type="entry name" value="PPC_dom"/>
</dbReference>
<dbReference type="OrthoDB" id="8720942at2"/>
<protein>
    <submittedName>
        <fullName evidence="2">DNA-binding protein</fullName>
    </submittedName>
</protein>
<dbReference type="GO" id="GO:0003677">
    <property type="term" value="F:DNA binding"/>
    <property type="evidence" value="ECO:0007669"/>
    <property type="project" value="UniProtKB-KW"/>
</dbReference>
<dbReference type="SUPFAM" id="SSF117856">
    <property type="entry name" value="AF0104/ALDC/Ptd012-like"/>
    <property type="match status" value="2"/>
</dbReference>
<dbReference type="KEGG" id="lit:FPZ52_08400"/>
<dbReference type="Proteomes" id="UP000318483">
    <property type="component" value="Chromosome"/>
</dbReference>
<keyword evidence="3" id="KW-1185">Reference proteome</keyword>
<gene>
    <name evidence="2" type="ORF">FPZ52_08400</name>
</gene>
<reference evidence="2 3" key="1">
    <citation type="submission" date="2019-07" db="EMBL/GenBank/DDBJ databases">
        <title>Litoreibacter alkalisoli sp. nov., isolated from saline-alkaline soil.</title>
        <authorList>
            <person name="Wang S."/>
            <person name="Xu L."/>
            <person name="Xing Y.-T."/>
            <person name="Sun J.-Q."/>
        </authorList>
    </citation>
    <scope>NUCLEOTIDE SEQUENCE [LARGE SCALE GENOMIC DNA]</scope>
    <source>
        <strain evidence="2 3">LN3S51</strain>
    </source>
</reference>
<evidence type="ECO:0000313" key="3">
    <source>
        <dbReference type="Proteomes" id="UP000318483"/>
    </source>
</evidence>
<evidence type="ECO:0000313" key="2">
    <source>
        <dbReference type="EMBL" id="QDY69638.1"/>
    </source>
</evidence>
<dbReference type="AlphaFoldDB" id="A0A5B8IYA8"/>
<dbReference type="Pfam" id="PF03479">
    <property type="entry name" value="PCC"/>
    <property type="match status" value="1"/>
</dbReference>
<name>A0A5B8IYA8_9RHOB</name>
<keyword evidence="2" id="KW-0238">DNA-binding</keyword>
<dbReference type="EMBL" id="CP042261">
    <property type="protein sequence ID" value="QDY69638.1"/>
    <property type="molecule type" value="Genomic_DNA"/>
</dbReference>
<proteinExistence type="predicted"/>
<dbReference type="Gene3D" id="3.30.1330.80">
    <property type="entry name" value="Hypothetical protein, similar to alpha- acetolactate decarboxylase, domain 2"/>
    <property type="match status" value="2"/>
</dbReference>
<accession>A0A5B8IYA8</accession>
<evidence type="ECO:0000259" key="1">
    <source>
        <dbReference type="Pfam" id="PF03479"/>
    </source>
</evidence>
<organism evidence="2 3">
    <name type="scientific">Qingshengfaniella alkalisoli</name>
    <dbReference type="NCBI Taxonomy" id="2599296"/>
    <lineage>
        <taxon>Bacteria</taxon>
        <taxon>Pseudomonadati</taxon>
        <taxon>Pseudomonadota</taxon>
        <taxon>Alphaproteobacteria</taxon>
        <taxon>Rhodobacterales</taxon>
        <taxon>Paracoccaceae</taxon>
        <taxon>Qingshengfaniella</taxon>
    </lineage>
</organism>